<evidence type="ECO:0000259" key="1">
    <source>
        <dbReference type="PROSITE" id="PS51186"/>
    </source>
</evidence>
<organism evidence="2 3">
    <name type="scientific">Mycolicibacterium bacteremicum</name>
    <name type="common">Mycobacterium bacteremicum</name>
    <dbReference type="NCBI Taxonomy" id="564198"/>
    <lineage>
        <taxon>Bacteria</taxon>
        <taxon>Bacillati</taxon>
        <taxon>Actinomycetota</taxon>
        <taxon>Actinomycetes</taxon>
        <taxon>Mycobacteriales</taxon>
        <taxon>Mycobacteriaceae</taxon>
        <taxon>Mycolicibacterium</taxon>
    </lineage>
</organism>
<protein>
    <submittedName>
        <fullName evidence="2">GNAT family N-acetyltransferase</fullName>
    </submittedName>
</protein>
<comment type="caution">
    <text evidence="2">The sequence shown here is derived from an EMBL/GenBank/DDBJ whole genome shotgun (WGS) entry which is preliminary data.</text>
</comment>
<dbReference type="Pfam" id="PF00583">
    <property type="entry name" value="Acetyltransf_1"/>
    <property type="match status" value="1"/>
</dbReference>
<proteinExistence type="predicted"/>
<keyword evidence="2" id="KW-0808">Transferase</keyword>
<reference evidence="2 3" key="1">
    <citation type="submission" date="2017-02" db="EMBL/GenBank/DDBJ databases">
        <title>The new phylogeny of genus Mycobacterium.</title>
        <authorList>
            <person name="Tortoli E."/>
            <person name="Trovato A."/>
            <person name="Cirillo D.M."/>
        </authorList>
    </citation>
    <scope>NUCLEOTIDE SEQUENCE [LARGE SCALE GENOMIC DNA]</scope>
    <source>
        <strain evidence="2 3">DSM 45578</strain>
    </source>
</reference>
<accession>A0A1W9Z3L4</accession>
<dbReference type="AlphaFoldDB" id="A0A1W9Z3L4"/>
<dbReference type="Gene3D" id="3.40.630.30">
    <property type="match status" value="1"/>
</dbReference>
<feature type="domain" description="N-acetyltransferase" evidence="1">
    <location>
        <begin position="137"/>
        <end position="282"/>
    </location>
</feature>
<evidence type="ECO:0000313" key="2">
    <source>
        <dbReference type="EMBL" id="ORA06837.1"/>
    </source>
</evidence>
<name>A0A1W9Z3L4_MYCBA</name>
<dbReference type="GO" id="GO:0016747">
    <property type="term" value="F:acyltransferase activity, transferring groups other than amino-acyl groups"/>
    <property type="evidence" value="ECO:0007669"/>
    <property type="project" value="InterPro"/>
</dbReference>
<gene>
    <name evidence="2" type="ORF">BST17_02505</name>
</gene>
<dbReference type="Proteomes" id="UP000192366">
    <property type="component" value="Unassembled WGS sequence"/>
</dbReference>
<dbReference type="PROSITE" id="PS51186">
    <property type="entry name" value="GNAT"/>
    <property type="match status" value="1"/>
</dbReference>
<dbReference type="InterPro" id="IPR000182">
    <property type="entry name" value="GNAT_dom"/>
</dbReference>
<dbReference type="InterPro" id="IPR016181">
    <property type="entry name" value="Acyl_CoA_acyltransferase"/>
</dbReference>
<keyword evidence="3" id="KW-1185">Reference proteome</keyword>
<dbReference type="EMBL" id="MVHJ01000002">
    <property type="protein sequence ID" value="ORA06837.1"/>
    <property type="molecule type" value="Genomic_DNA"/>
</dbReference>
<dbReference type="SUPFAM" id="SSF55729">
    <property type="entry name" value="Acyl-CoA N-acyltransferases (Nat)"/>
    <property type="match status" value="1"/>
</dbReference>
<dbReference type="STRING" id="564198.BST17_02505"/>
<sequence>MTECPAVSVLFCGIELARRIEHAEAALMDAAVRAAERRGAEAFALPLAGAVAAYAEPGAPFNKVAGLGFAGVPAAADLDRVEQAYAGRGAPTVIELSSLADPQILELLAGRGYRVLAFEDVLGRALDGVAQPVPDGIDVRLARDDEIDGWVDVVVEGFAHPDAEGVPSPEEFPRDVIERAERDFAAAGVAPYLALRDDQIAGGGSLRITDRVAQLAGAATAPAHRRRGVQTALLQVRLRDAAAAGADIAVVTTSPGSKSQQNVQRSGFHLLYTRAIMVREPDQ</sequence>
<evidence type="ECO:0000313" key="3">
    <source>
        <dbReference type="Proteomes" id="UP000192366"/>
    </source>
</evidence>